<feature type="compositionally biased region" description="Basic and acidic residues" evidence="1">
    <location>
        <begin position="95"/>
        <end position="128"/>
    </location>
</feature>
<gene>
    <name evidence="2" type="ORF">SKAU_G00144550</name>
</gene>
<protein>
    <submittedName>
        <fullName evidence="2">Uncharacterized protein</fullName>
    </submittedName>
</protein>
<evidence type="ECO:0000256" key="1">
    <source>
        <dbReference type="SAM" id="MobiDB-lite"/>
    </source>
</evidence>
<organism evidence="2 3">
    <name type="scientific">Synaphobranchus kaupii</name>
    <name type="common">Kaup's arrowtooth eel</name>
    <dbReference type="NCBI Taxonomy" id="118154"/>
    <lineage>
        <taxon>Eukaryota</taxon>
        <taxon>Metazoa</taxon>
        <taxon>Chordata</taxon>
        <taxon>Craniata</taxon>
        <taxon>Vertebrata</taxon>
        <taxon>Euteleostomi</taxon>
        <taxon>Actinopterygii</taxon>
        <taxon>Neopterygii</taxon>
        <taxon>Teleostei</taxon>
        <taxon>Anguilliformes</taxon>
        <taxon>Synaphobranchidae</taxon>
        <taxon>Synaphobranchus</taxon>
    </lineage>
</organism>
<evidence type="ECO:0000313" key="2">
    <source>
        <dbReference type="EMBL" id="KAJ8365624.1"/>
    </source>
</evidence>
<dbReference type="AlphaFoldDB" id="A0A9Q1FTB4"/>
<keyword evidence="3" id="KW-1185">Reference proteome</keyword>
<feature type="compositionally biased region" description="Low complexity" evidence="1">
    <location>
        <begin position="13"/>
        <end position="24"/>
    </location>
</feature>
<feature type="region of interest" description="Disordered" evidence="1">
    <location>
        <begin position="1"/>
        <end position="66"/>
    </location>
</feature>
<feature type="region of interest" description="Disordered" evidence="1">
    <location>
        <begin position="93"/>
        <end position="170"/>
    </location>
</feature>
<proteinExistence type="predicted"/>
<dbReference type="EMBL" id="JAINUF010000004">
    <property type="protein sequence ID" value="KAJ8365624.1"/>
    <property type="molecule type" value="Genomic_DNA"/>
</dbReference>
<evidence type="ECO:0000313" key="3">
    <source>
        <dbReference type="Proteomes" id="UP001152622"/>
    </source>
</evidence>
<feature type="compositionally biased region" description="Basic residues" evidence="1">
    <location>
        <begin position="136"/>
        <end position="153"/>
    </location>
</feature>
<comment type="caution">
    <text evidence="2">The sequence shown here is derived from an EMBL/GenBank/DDBJ whole genome shotgun (WGS) entry which is preliminary data.</text>
</comment>
<sequence>MPAEKRYKVQGQPDTSSPPTASTTHCGPGQRPDDEQGKRSGLGPRRARPQGPEAAFTFTSNRSDDSYFYCSPRILAGELDAVPLLGQDVWSLKEPLSDRHQERSLTRPDKPDNCRAERNRTRGEKAERNACSSARDHKKNAVARARGVGRRSRRVGEDGKIFSAPGAPPP</sequence>
<accession>A0A9Q1FTB4</accession>
<reference evidence="2" key="1">
    <citation type="journal article" date="2023" name="Science">
        <title>Genome structures resolve the early diversification of teleost fishes.</title>
        <authorList>
            <person name="Parey E."/>
            <person name="Louis A."/>
            <person name="Montfort J."/>
            <person name="Bouchez O."/>
            <person name="Roques C."/>
            <person name="Iampietro C."/>
            <person name="Lluch J."/>
            <person name="Castinel A."/>
            <person name="Donnadieu C."/>
            <person name="Desvignes T."/>
            <person name="Floi Bucao C."/>
            <person name="Jouanno E."/>
            <person name="Wen M."/>
            <person name="Mejri S."/>
            <person name="Dirks R."/>
            <person name="Jansen H."/>
            <person name="Henkel C."/>
            <person name="Chen W.J."/>
            <person name="Zahm M."/>
            <person name="Cabau C."/>
            <person name="Klopp C."/>
            <person name="Thompson A.W."/>
            <person name="Robinson-Rechavi M."/>
            <person name="Braasch I."/>
            <person name="Lecointre G."/>
            <person name="Bobe J."/>
            <person name="Postlethwait J.H."/>
            <person name="Berthelot C."/>
            <person name="Roest Crollius H."/>
            <person name="Guiguen Y."/>
        </authorList>
    </citation>
    <scope>NUCLEOTIDE SEQUENCE</scope>
    <source>
        <strain evidence="2">WJC10195</strain>
    </source>
</reference>
<name>A0A9Q1FTB4_SYNKA</name>
<dbReference type="Proteomes" id="UP001152622">
    <property type="component" value="Chromosome 4"/>
</dbReference>